<feature type="domain" description="Activator of Hsp90 ATPase homologue 1/2-like C-terminal" evidence="2">
    <location>
        <begin position="15"/>
        <end position="148"/>
    </location>
</feature>
<dbReference type="InterPro" id="IPR023393">
    <property type="entry name" value="START-like_dom_sf"/>
</dbReference>
<gene>
    <name evidence="3" type="ORF">GCM10011320_17450</name>
</gene>
<dbReference type="AlphaFoldDB" id="A0A917KE58"/>
<name>A0A917KE58_9PROT</name>
<evidence type="ECO:0000313" key="4">
    <source>
        <dbReference type="Proteomes" id="UP000661507"/>
    </source>
</evidence>
<protein>
    <submittedName>
        <fullName evidence="3">Activator of HSP90 ATPase</fullName>
    </submittedName>
</protein>
<reference evidence="3" key="1">
    <citation type="journal article" date="2014" name="Int. J. Syst. Evol. Microbiol.">
        <title>Complete genome sequence of Corynebacterium casei LMG S-19264T (=DSM 44701T), isolated from a smear-ripened cheese.</title>
        <authorList>
            <consortium name="US DOE Joint Genome Institute (JGI-PGF)"/>
            <person name="Walter F."/>
            <person name="Albersmeier A."/>
            <person name="Kalinowski J."/>
            <person name="Ruckert C."/>
        </authorList>
    </citation>
    <scope>NUCLEOTIDE SEQUENCE</scope>
    <source>
        <strain evidence="3">CGMCC 1.3617</strain>
    </source>
</reference>
<reference evidence="3" key="2">
    <citation type="submission" date="2020-09" db="EMBL/GenBank/DDBJ databases">
        <authorList>
            <person name="Sun Q."/>
            <person name="Zhou Y."/>
        </authorList>
    </citation>
    <scope>NUCLEOTIDE SEQUENCE</scope>
    <source>
        <strain evidence="3">CGMCC 1.3617</strain>
    </source>
</reference>
<keyword evidence="4" id="KW-1185">Reference proteome</keyword>
<dbReference type="Proteomes" id="UP000661507">
    <property type="component" value="Unassembled WGS sequence"/>
</dbReference>
<evidence type="ECO:0000256" key="1">
    <source>
        <dbReference type="ARBA" id="ARBA00006817"/>
    </source>
</evidence>
<evidence type="ECO:0000259" key="2">
    <source>
        <dbReference type="Pfam" id="PF08327"/>
    </source>
</evidence>
<sequence>MDPALDLVIERELDVAPGMLWACWTQPKLMEQWFCPVPWRISDVDLDLRPGGHFRGVMRGPNGEAMPNVGCYLEVVPERRLVWTDALTGGYRPAAASFMTGIITFEPIAGGTRYRGLAMHATEEARARHEAMGFHDGWGKATDQLLALARTL</sequence>
<comment type="caution">
    <text evidence="3">The sequence shown here is derived from an EMBL/GenBank/DDBJ whole genome shotgun (WGS) entry which is preliminary data.</text>
</comment>
<dbReference type="RefSeq" id="WP_188966663.1">
    <property type="nucleotide sequence ID" value="NZ_BMKW01000004.1"/>
</dbReference>
<dbReference type="CDD" id="cd08896">
    <property type="entry name" value="SRPBCC_CalC_Aha1-like_3"/>
    <property type="match status" value="1"/>
</dbReference>
<dbReference type="InterPro" id="IPR013538">
    <property type="entry name" value="ASHA1/2-like_C"/>
</dbReference>
<evidence type="ECO:0000313" key="3">
    <source>
        <dbReference type="EMBL" id="GGJ10881.1"/>
    </source>
</evidence>
<dbReference type="EMBL" id="BMKW01000004">
    <property type="protein sequence ID" value="GGJ10881.1"/>
    <property type="molecule type" value="Genomic_DNA"/>
</dbReference>
<proteinExistence type="inferred from homology"/>
<organism evidence="3 4">
    <name type="scientific">Neoroseomonas lacus</name>
    <dbReference type="NCBI Taxonomy" id="287609"/>
    <lineage>
        <taxon>Bacteria</taxon>
        <taxon>Pseudomonadati</taxon>
        <taxon>Pseudomonadota</taxon>
        <taxon>Alphaproteobacteria</taxon>
        <taxon>Acetobacterales</taxon>
        <taxon>Acetobacteraceae</taxon>
        <taxon>Neoroseomonas</taxon>
    </lineage>
</organism>
<dbReference type="Gene3D" id="3.30.530.20">
    <property type="match status" value="1"/>
</dbReference>
<dbReference type="SUPFAM" id="SSF55961">
    <property type="entry name" value="Bet v1-like"/>
    <property type="match status" value="1"/>
</dbReference>
<dbReference type="Pfam" id="PF08327">
    <property type="entry name" value="AHSA1"/>
    <property type="match status" value="1"/>
</dbReference>
<comment type="similarity">
    <text evidence="1">Belongs to the AHA1 family.</text>
</comment>
<accession>A0A917KE58</accession>